<sequence>MNKFWLALLLVLLLASILTVGLTFTFLYKVKKGTKDVKHNEIIWSFHLESDDSKLKGTIEDIINVDILKTIEYEVGGNKAALRSVVHHFGELTLTGWIHSFKYPLRIKKILVEKAEIKVEKLVSISGFTVFSKEGNADFVTLWHDDAFHHYSTSGELLSIGAFPFAKGDDSKHPNILDLPKELAEAADLAHPKIPEDVPKAHEEIIPKAHEEIIPKEETIPKKEEKIPKKEEKIPKKEEKIPKKEEKIPKKEEKIPKEEKVDEKIEVIDLDHSAPKTDRREGALVIDLDMASKSQLGAPFTYSDGTDEITITRTTFNVSYEKWTFTLTTPRPVVPYLKYEGALVDVGCSDVVEMAVFVGKVNLPLLANFREIGKITSFAHRGRSEWELVSATVVDVDTLDDIYCFLNELVIFDFSKQSGMYKVGGFEVIVTETVGEEPFEKFKSFKHTIYRTNKNGLQSAAAKVHKYKFFKVNFNGLNSNDAVTTATAFFWDGDLTKALMIRLLVGTTFFNYVGYKDYELEPKASLLLGRLESLNYQVNRVLTINLTKMAPYDFKGGVLGTREEHVAVRIVDNDPMEHFRKCVHTHAASRNLEHFKILGFLGEDYLSFEQRDVSLVEAYFLKGHLDKPLLFSLKGHFHTHHYFLEGARFVKKDLIFEDIVYTLKHLAYHRFTYLTLDFNKFSAYHFSGESAFPRHRHAHVVVRRNDEPDEFVRTTHTLEKVLGERTNFYVLALEGADIKLEDQVVTSVDAYFVKRHLDEPIAILFKGAANRFFVATKTGFEQKDSGLLSNLKKTLRHAAHDKLKMVYLQLHRTSNYYDEHLDGLEVKVEDRTVDLEIDGFKKFVHTFPESTDVRFLLFESYFDPNVDPILDLVKAVVITGRKDFPVLVSLIDVEGNAFYFKYDGDSKWAKIKPIEMNKFLMTVNEQLVDGEFHETEAPKYHLSSIYPF</sequence>
<dbReference type="AlphaFoldDB" id="A0A976M6D2"/>
<evidence type="ECO:0000313" key="1">
    <source>
        <dbReference type="EMBL" id="UKJ89288.2"/>
    </source>
</evidence>
<name>A0A976M6D2_THEOR</name>
<accession>A0A976M6D2</accession>
<reference evidence="1" key="1">
    <citation type="submission" date="2022-07" db="EMBL/GenBank/DDBJ databases">
        <title>Evaluation of T. orientalis genome assembly methods using nanopore sequencing and analysis of variation between genomes.</title>
        <authorList>
            <person name="Yam J."/>
            <person name="Micallef M.L."/>
            <person name="Liu M."/>
            <person name="Djordjevic S.P."/>
            <person name="Bogema D.R."/>
            <person name="Jenkins C."/>
        </authorList>
    </citation>
    <scope>NUCLEOTIDE SEQUENCE</scope>
    <source>
        <strain evidence="1">Fish Creek</strain>
    </source>
</reference>
<proteinExistence type="predicted"/>
<dbReference type="Proteomes" id="UP000244803">
    <property type="component" value="Chromosome 3"/>
</dbReference>
<gene>
    <name evidence="1" type="ORF">MACJ_002536</name>
</gene>
<organism evidence="1 2">
    <name type="scientific">Theileria orientalis</name>
    <dbReference type="NCBI Taxonomy" id="68886"/>
    <lineage>
        <taxon>Eukaryota</taxon>
        <taxon>Sar</taxon>
        <taxon>Alveolata</taxon>
        <taxon>Apicomplexa</taxon>
        <taxon>Aconoidasida</taxon>
        <taxon>Piroplasmida</taxon>
        <taxon>Theileriidae</taxon>
        <taxon>Theileria</taxon>
    </lineage>
</organism>
<evidence type="ECO:0000313" key="2">
    <source>
        <dbReference type="Proteomes" id="UP000244803"/>
    </source>
</evidence>
<dbReference type="EMBL" id="CP056066">
    <property type="protein sequence ID" value="UKJ89288.2"/>
    <property type="molecule type" value="Genomic_DNA"/>
</dbReference>
<dbReference type="OrthoDB" id="361480at2759"/>
<protein>
    <submittedName>
        <fullName evidence="1">Uncharacterized protein</fullName>
    </submittedName>
</protein>